<protein>
    <recommendedName>
        <fullName evidence="6">Cleavage stimulation factor 50 kDa subunit</fullName>
    </recommendedName>
</protein>
<dbReference type="SUPFAM" id="SSF50978">
    <property type="entry name" value="WD40 repeat-like"/>
    <property type="match status" value="1"/>
</dbReference>
<dbReference type="SMART" id="SM00320">
    <property type="entry name" value="WD40"/>
    <property type="match status" value="6"/>
</dbReference>
<dbReference type="FunFam" id="2.130.10.10:FF:000089">
    <property type="entry name" value="Cleavage stimulation factor subunit 1"/>
    <property type="match status" value="1"/>
</dbReference>
<feature type="repeat" description="WD" evidence="7">
    <location>
        <begin position="182"/>
        <end position="223"/>
    </location>
</feature>
<evidence type="ECO:0000256" key="2">
    <source>
        <dbReference type="ARBA" id="ARBA00022574"/>
    </source>
</evidence>
<organism evidence="11 13">
    <name type="scientific">Rotaria magnacalcarata</name>
    <dbReference type="NCBI Taxonomy" id="392030"/>
    <lineage>
        <taxon>Eukaryota</taxon>
        <taxon>Metazoa</taxon>
        <taxon>Spiralia</taxon>
        <taxon>Gnathifera</taxon>
        <taxon>Rotifera</taxon>
        <taxon>Eurotatoria</taxon>
        <taxon>Bdelloidea</taxon>
        <taxon>Philodinida</taxon>
        <taxon>Philodinidae</taxon>
        <taxon>Rotaria</taxon>
    </lineage>
</organism>
<feature type="domain" description="Anaphase-promoting complex subunit 4-like WD40" evidence="9">
    <location>
        <begin position="231"/>
        <end position="286"/>
    </location>
</feature>
<dbReference type="InterPro" id="IPR001680">
    <property type="entry name" value="WD40_rpt"/>
</dbReference>
<evidence type="ECO:0000256" key="3">
    <source>
        <dbReference type="ARBA" id="ARBA00022664"/>
    </source>
</evidence>
<feature type="domain" description="Cleavage stimulation factor subunit 1 dimerisation" evidence="10">
    <location>
        <begin position="22"/>
        <end position="74"/>
    </location>
</feature>
<dbReference type="GO" id="GO:0005848">
    <property type="term" value="C:mRNA cleavage stimulating factor complex"/>
    <property type="evidence" value="ECO:0007669"/>
    <property type="project" value="InterPro"/>
</dbReference>
<dbReference type="Proteomes" id="UP000681967">
    <property type="component" value="Unassembled WGS sequence"/>
</dbReference>
<dbReference type="PROSITE" id="PS00678">
    <property type="entry name" value="WD_REPEATS_1"/>
    <property type="match status" value="1"/>
</dbReference>
<dbReference type="Pfam" id="PF12894">
    <property type="entry name" value="ANAPC4_WD40"/>
    <property type="match status" value="1"/>
</dbReference>
<gene>
    <name evidence="12" type="ORF">BYL167_LOCUS20189</name>
    <name evidence="11" type="ORF">GIL414_LOCUS16376</name>
</gene>
<keyword evidence="5" id="KW-0539">Nucleus</keyword>
<dbReference type="InterPro" id="IPR036322">
    <property type="entry name" value="WD40_repeat_dom_sf"/>
</dbReference>
<comment type="caution">
    <text evidence="11">The sequence shown here is derived from an EMBL/GenBank/DDBJ whole genome shotgun (WGS) entry which is preliminary data.</text>
</comment>
<feature type="repeat" description="WD" evidence="7">
    <location>
        <begin position="118"/>
        <end position="152"/>
    </location>
</feature>
<keyword evidence="3" id="KW-0507">mRNA processing</keyword>
<comment type="subcellular location">
    <subcellularLocation>
        <location evidence="1">Nucleus</location>
    </subcellularLocation>
</comment>
<dbReference type="InterPro" id="IPR029672">
    <property type="entry name" value="FAM199X_fam"/>
</dbReference>
<evidence type="ECO:0000256" key="1">
    <source>
        <dbReference type="ARBA" id="ARBA00004123"/>
    </source>
</evidence>
<dbReference type="InterPro" id="IPR032028">
    <property type="entry name" value="CSTF1_dimer"/>
</dbReference>
<evidence type="ECO:0000259" key="9">
    <source>
        <dbReference type="Pfam" id="PF12894"/>
    </source>
</evidence>
<reference evidence="11" key="1">
    <citation type="submission" date="2021-02" db="EMBL/GenBank/DDBJ databases">
        <authorList>
            <person name="Nowell W R."/>
        </authorList>
    </citation>
    <scope>NUCLEOTIDE SEQUENCE</scope>
</reference>
<evidence type="ECO:0000313" key="12">
    <source>
        <dbReference type="EMBL" id="CAF4123398.1"/>
    </source>
</evidence>
<dbReference type="InterPro" id="IPR019775">
    <property type="entry name" value="WD40_repeat_CS"/>
</dbReference>
<evidence type="ECO:0000256" key="8">
    <source>
        <dbReference type="SAM" id="MobiDB-lite"/>
    </source>
</evidence>
<feature type="repeat" description="WD" evidence="7">
    <location>
        <begin position="271"/>
        <end position="312"/>
    </location>
</feature>
<dbReference type="InterPro" id="IPR015943">
    <property type="entry name" value="WD40/YVTN_repeat-like_dom_sf"/>
</dbReference>
<accession>A0A8S2Q683</accession>
<dbReference type="FunFam" id="1.20.960.50:FF:000001">
    <property type="entry name" value="Cleavage stimulation factor subunit 1"/>
    <property type="match status" value="1"/>
</dbReference>
<feature type="repeat" description="WD" evidence="7">
    <location>
        <begin position="322"/>
        <end position="356"/>
    </location>
</feature>
<dbReference type="CDD" id="cd00200">
    <property type="entry name" value="WD40"/>
    <property type="match status" value="1"/>
</dbReference>
<dbReference type="InterPro" id="IPR038184">
    <property type="entry name" value="CSTF1_dimer_sf"/>
</dbReference>
<dbReference type="Proteomes" id="UP000681720">
    <property type="component" value="Unassembled WGS sequence"/>
</dbReference>
<dbReference type="EMBL" id="CAJOBJ010007472">
    <property type="protein sequence ID" value="CAF4086724.1"/>
    <property type="molecule type" value="Genomic_DNA"/>
</dbReference>
<dbReference type="Pfam" id="PF15814">
    <property type="entry name" value="FAM199X"/>
    <property type="match status" value="1"/>
</dbReference>
<sequence length="618" mass="69454">MDSVTTPGALNIPQIIRSETRLRETAYRLIISQLFYDGHQQLAVSLSNLLQTSPPCPPSDRLTHIVRLGLKVEEELEQTRKASIVVSDNVQDIGLDFDYQSDSPITSPDAGSYETFYVTAHKAPCRAAAFDATGSVIATGSADASIKILDVDRMLIKNNFGLDYAPSSIESSLDNHPVMRTLYDHADEVTCLDFHPYDPILVSGSRDYTIKFFEYAKPTTKKSFRSISEVDQIRCLNFHPSGDWLVVGTQNSVTRLYDVETGRCFVSTQPQDQHTKAVTCVKWASNGRQYATSSKDGSFKLWDGVTNRCINTFEGAHGGEEVCSVMFTKNSKYLLTSGKDSQVRLWELSTARCLIHYTGAGTLAKQEHRATCVFNHTEDYILYPDEKATSLCCWNSRNAERQRLLGLGHNAPVKCIVHSPTAAAFVTCSDDYRARFCLLPAPQRSAPSSPKNRAKSRTNNHGRQLPTKLWSKMTCDEQTSATEELTRIINEQLGRREQLEIIRILQPDGPQLLPYQTEFDLDFTAMNDDKHRRIKNIIKFNLISNGGSMNDESDGYSSLSSNNSDPLSQRIEKAFKLRQRKEQRQAAKEHRSGLFNAQHHQVLELTKCDEDIEVDILS</sequence>
<dbReference type="Pfam" id="PF16699">
    <property type="entry name" value="CSTF1_dimer"/>
    <property type="match status" value="1"/>
</dbReference>
<dbReference type="PANTHER" id="PTHR44133:SF2">
    <property type="entry name" value="CLEAVAGE STIMULATION FACTOR SUBUNIT 1"/>
    <property type="match status" value="1"/>
</dbReference>
<evidence type="ECO:0000256" key="5">
    <source>
        <dbReference type="ARBA" id="ARBA00023242"/>
    </source>
</evidence>
<evidence type="ECO:0000313" key="11">
    <source>
        <dbReference type="EMBL" id="CAF4086724.1"/>
    </source>
</evidence>
<dbReference type="AlphaFoldDB" id="A0A8S2Q683"/>
<dbReference type="Pfam" id="PF00400">
    <property type="entry name" value="WD40"/>
    <property type="match status" value="4"/>
</dbReference>
<evidence type="ECO:0000256" key="4">
    <source>
        <dbReference type="ARBA" id="ARBA00022737"/>
    </source>
</evidence>
<evidence type="ECO:0000256" key="7">
    <source>
        <dbReference type="PROSITE-ProRule" id="PRU00221"/>
    </source>
</evidence>
<evidence type="ECO:0000259" key="10">
    <source>
        <dbReference type="Pfam" id="PF16699"/>
    </source>
</evidence>
<keyword evidence="4" id="KW-0677">Repeat</keyword>
<dbReference type="InterPro" id="IPR044633">
    <property type="entry name" value="CstF1-like"/>
</dbReference>
<feature type="region of interest" description="Disordered" evidence="8">
    <location>
        <begin position="443"/>
        <end position="463"/>
    </location>
</feature>
<dbReference type="InterPro" id="IPR024977">
    <property type="entry name" value="Apc4-like_WD40_dom"/>
</dbReference>
<evidence type="ECO:0000313" key="13">
    <source>
        <dbReference type="Proteomes" id="UP000681720"/>
    </source>
</evidence>
<dbReference type="PANTHER" id="PTHR44133">
    <property type="entry name" value="CLEAVAGE STIMULATION FACTOR SUBUNIT 1"/>
    <property type="match status" value="1"/>
</dbReference>
<dbReference type="PROSITE" id="PS50294">
    <property type="entry name" value="WD_REPEATS_REGION"/>
    <property type="match status" value="3"/>
</dbReference>
<dbReference type="EMBL" id="CAJOBH010008795">
    <property type="protein sequence ID" value="CAF4123398.1"/>
    <property type="molecule type" value="Genomic_DNA"/>
</dbReference>
<dbReference type="Gene3D" id="1.20.960.50">
    <property type="entry name" value="Cleavage stimulation factor subunit 1, dimerisation domain"/>
    <property type="match status" value="1"/>
</dbReference>
<proteinExistence type="predicted"/>
<dbReference type="GO" id="GO:0003723">
    <property type="term" value="F:RNA binding"/>
    <property type="evidence" value="ECO:0007669"/>
    <property type="project" value="TreeGrafter"/>
</dbReference>
<keyword evidence="2 7" id="KW-0853">WD repeat</keyword>
<evidence type="ECO:0000256" key="6">
    <source>
        <dbReference type="ARBA" id="ARBA00029851"/>
    </source>
</evidence>
<dbReference type="Gene3D" id="2.130.10.10">
    <property type="entry name" value="YVTN repeat-like/Quinoprotein amine dehydrogenase"/>
    <property type="match status" value="2"/>
</dbReference>
<name>A0A8S2Q683_9BILA</name>
<dbReference type="PROSITE" id="PS50082">
    <property type="entry name" value="WD_REPEATS_2"/>
    <property type="match status" value="4"/>
</dbReference>
<dbReference type="GO" id="GO:0031124">
    <property type="term" value="P:mRNA 3'-end processing"/>
    <property type="evidence" value="ECO:0007669"/>
    <property type="project" value="InterPro"/>
</dbReference>